<proteinExistence type="predicted"/>
<dbReference type="Proteomes" id="UP000483839">
    <property type="component" value="Unassembled WGS sequence"/>
</dbReference>
<sequence>MDSEKIKKLKNVFSALDNRWLIRHYFFVGLALILVISLGSSTVGAYTFLFVSAIFYPFAMFIYENVCSFLMGENFFIFPIKFLMIWKFVRFIIVWCFAIPIGILGFLYLYYRVNKNKFRGKH</sequence>
<comment type="caution">
    <text evidence="1">The sequence shown here is derived from an EMBL/GenBank/DDBJ whole genome shotgun (WGS) entry which is preliminary data.</text>
</comment>
<accession>A0A6L6GBB2</accession>
<dbReference type="EMBL" id="WLXI01000063">
    <property type="protein sequence ID" value="MTD02469.1"/>
    <property type="molecule type" value="Genomic_DNA"/>
</dbReference>
<evidence type="ECO:0000313" key="2">
    <source>
        <dbReference type="Proteomes" id="UP000483839"/>
    </source>
</evidence>
<protein>
    <submittedName>
        <fullName evidence="1">Uncharacterized protein</fullName>
    </submittedName>
</protein>
<dbReference type="RefSeq" id="WP_154591146.1">
    <property type="nucleotide sequence ID" value="NZ_JALLFH010000002.1"/>
</dbReference>
<reference evidence="1 2" key="1">
    <citation type="submission" date="2019-11" db="EMBL/GenBank/DDBJ databases">
        <title>Streptococcus uberis isolated from clinical mastitis cases on a southeastern Queensland dairy.</title>
        <authorList>
            <person name="Workentine M.L."/>
            <person name="Price R."/>
            <person name="Olchowy T."/>
        </authorList>
    </citation>
    <scope>NUCLEOTIDE SEQUENCE [LARGE SCALE GENOMIC DNA]</scope>
    <source>
        <strain evidence="1 2">OLC4459-A17</strain>
    </source>
</reference>
<evidence type="ECO:0000313" key="1">
    <source>
        <dbReference type="EMBL" id="MTD02469.1"/>
    </source>
</evidence>
<gene>
    <name evidence="1" type="ORF">GKS16_09340</name>
</gene>
<name>A0A6L6GBB2_STRUB</name>
<organism evidence="1 2">
    <name type="scientific">Streptococcus uberis</name>
    <dbReference type="NCBI Taxonomy" id="1349"/>
    <lineage>
        <taxon>Bacteria</taxon>
        <taxon>Bacillati</taxon>
        <taxon>Bacillota</taxon>
        <taxon>Bacilli</taxon>
        <taxon>Lactobacillales</taxon>
        <taxon>Streptococcaceae</taxon>
        <taxon>Streptococcus</taxon>
    </lineage>
</organism>
<dbReference type="AlphaFoldDB" id="A0A6L6GBB2"/>